<accession>A0A6C0B2X2</accession>
<comment type="catalytic activity">
    <reaction evidence="4">
        <text>O-phospho-L-seryl-[protein] + H2O = L-seryl-[protein] + phosphate</text>
        <dbReference type="Rhea" id="RHEA:20629"/>
        <dbReference type="Rhea" id="RHEA-COMP:9863"/>
        <dbReference type="Rhea" id="RHEA-COMP:11604"/>
        <dbReference type="ChEBI" id="CHEBI:15377"/>
        <dbReference type="ChEBI" id="CHEBI:29999"/>
        <dbReference type="ChEBI" id="CHEBI:43474"/>
        <dbReference type="ChEBI" id="CHEBI:83421"/>
        <dbReference type="EC" id="3.1.3.16"/>
    </reaction>
</comment>
<evidence type="ECO:0000256" key="3">
    <source>
        <dbReference type="ARBA" id="ARBA00022912"/>
    </source>
</evidence>
<dbReference type="GO" id="GO:0007165">
    <property type="term" value="P:signal transduction"/>
    <property type="evidence" value="ECO:0007669"/>
    <property type="project" value="TreeGrafter"/>
</dbReference>
<dbReference type="InterPro" id="IPR029021">
    <property type="entry name" value="Prot-tyrosine_phosphatase-like"/>
</dbReference>
<dbReference type="PROSITE" id="PS00383">
    <property type="entry name" value="TYR_PHOSPHATASE_1"/>
    <property type="match status" value="1"/>
</dbReference>
<evidence type="ECO:0000256" key="5">
    <source>
        <dbReference type="ARBA" id="ARBA00048336"/>
    </source>
</evidence>
<dbReference type="InterPro" id="IPR000340">
    <property type="entry name" value="Dual-sp_phosphatase_cat-dom"/>
</dbReference>
<dbReference type="Gene3D" id="3.90.190.10">
    <property type="entry name" value="Protein tyrosine phosphatase superfamily"/>
    <property type="match status" value="1"/>
</dbReference>
<dbReference type="InterPro" id="IPR000387">
    <property type="entry name" value="Tyr_Pase_dom"/>
</dbReference>
<dbReference type="GO" id="GO:0004722">
    <property type="term" value="F:protein serine/threonine phosphatase activity"/>
    <property type="evidence" value="ECO:0007669"/>
    <property type="project" value="UniProtKB-EC"/>
</dbReference>
<evidence type="ECO:0000313" key="7">
    <source>
        <dbReference type="EMBL" id="QHS85823.1"/>
    </source>
</evidence>
<dbReference type="PROSITE" id="PS50056">
    <property type="entry name" value="TYR_PHOSPHATASE_2"/>
    <property type="match status" value="1"/>
</dbReference>
<keyword evidence="3" id="KW-0904">Protein phosphatase</keyword>
<dbReference type="GO" id="GO:0004725">
    <property type="term" value="F:protein tyrosine phosphatase activity"/>
    <property type="evidence" value="ECO:0007669"/>
    <property type="project" value="TreeGrafter"/>
</dbReference>
<evidence type="ECO:0000256" key="2">
    <source>
        <dbReference type="ARBA" id="ARBA00022801"/>
    </source>
</evidence>
<keyword evidence="2" id="KW-0378">Hydrolase</keyword>
<dbReference type="GO" id="GO:0005829">
    <property type="term" value="C:cytosol"/>
    <property type="evidence" value="ECO:0007669"/>
    <property type="project" value="TreeGrafter"/>
</dbReference>
<dbReference type="Pfam" id="PF00782">
    <property type="entry name" value="DSPc"/>
    <property type="match status" value="1"/>
</dbReference>
<reference evidence="7" key="1">
    <citation type="journal article" date="2020" name="Nature">
        <title>Giant virus diversity and host interactions through global metagenomics.</title>
        <authorList>
            <person name="Schulz F."/>
            <person name="Roux S."/>
            <person name="Paez-Espino D."/>
            <person name="Jungbluth S."/>
            <person name="Walsh D.A."/>
            <person name="Denef V.J."/>
            <person name="McMahon K.D."/>
            <person name="Konstantinidis K.T."/>
            <person name="Eloe-Fadrosh E.A."/>
            <person name="Kyrpides N.C."/>
            <person name="Woyke T."/>
        </authorList>
    </citation>
    <scope>NUCLEOTIDE SEQUENCE</scope>
    <source>
        <strain evidence="7">GVMAG-M-3300009185-36</strain>
    </source>
</reference>
<dbReference type="PANTHER" id="PTHR45948">
    <property type="entry name" value="DUAL SPECIFICITY PROTEIN PHOSPHATASE DDB_G0269404-RELATED"/>
    <property type="match status" value="1"/>
</dbReference>
<protein>
    <recommendedName>
        <fullName evidence="6">Tyrosine specific protein phosphatases domain-containing protein</fullName>
    </recommendedName>
</protein>
<name>A0A6C0B2X2_9ZZZZ</name>
<dbReference type="CDD" id="cd14498">
    <property type="entry name" value="DSP"/>
    <property type="match status" value="1"/>
</dbReference>
<organism evidence="7">
    <name type="scientific">viral metagenome</name>
    <dbReference type="NCBI Taxonomy" id="1070528"/>
    <lineage>
        <taxon>unclassified sequences</taxon>
        <taxon>metagenomes</taxon>
        <taxon>organismal metagenomes</taxon>
    </lineage>
</organism>
<dbReference type="SMART" id="SM00195">
    <property type="entry name" value="DSPc"/>
    <property type="match status" value="1"/>
</dbReference>
<dbReference type="AlphaFoldDB" id="A0A6C0B2X2"/>
<dbReference type="PANTHER" id="PTHR45948:SF2">
    <property type="entry name" value="DUAL SPECIFICITY PROTEIN PHOSPHATASE"/>
    <property type="match status" value="1"/>
</dbReference>
<evidence type="ECO:0000256" key="4">
    <source>
        <dbReference type="ARBA" id="ARBA00047761"/>
    </source>
</evidence>
<dbReference type="InterPro" id="IPR016130">
    <property type="entry name" value="Tyr_Pase_AS"/>
</dbReference>
<proteinExistence type="inferred from homology"/>
<comment type="similarity">
    <text evidence="1">Belongs to the protein-tyrosine phosphatase family. Non-receptor class dual specificity subfamily.</text>
</comment>
<comment type="catalytic activity">
    <reaction evidence="5">
        <text>O-phospho-L-threonyl-[protein] + H2O = L-threonyl-[protein] + phosphate</text>
        <dbReference type="Rhea" id="RHEA:47004"/>
        <dbReference type="Rhea" id="RHEA-COMP:11060"/>
        <dbReference type="Rhea" id="RHEA-COMP:11605"/>
        <dbReference type="ChEBI" id="CHEBI:15377"/>
        <dbReference type="ChEBI" id="CHEBI:30013"/>
        <dbReference type="ChEBI" id="CHEBI:43474"/>
        <dbReference type="ChEBI" id="CHEBI:61977"/>
        <dbReference type="EC" id="3.1.3.16"/>
    </reaction>
</comment>
<evidence type="ECO:0000256" key="1">
    <source>
        <dbReference type="ARBA" id="ARBA00008601"/>
    </source>
</evidence>
<dbReference type="InterPro" id="IPR020422">
    <property type="entry name" value="TYR_PHOSPHATASE_DUAL_dom"/>
</dbReference>
<dbReference type="EMBL" id="MN739048">
    <property type="protein sequence ID" value="QHS85823.1"/>
    <property type="molecule type" value="Genomic_DNA"/>
</dbReference>
<sequence>MDPETRRSLRYSSRGYTVDPPALFHPYILVGAGEMLTPAFVKKYEITHVINCAEESDSPSWFKEKNPDKYYCINAVDALHVNILKWYPEFKAILKHYMQDPTSRKIFVHCQCGINRSAFLALMYVCDVFKFPFAGTELSVMKQRPCMMSNSSFRQQVFFALSNNGKQ</sequence>
<feature type="domain" description="Tyrosine specific protein phosphatases" evidence="6">
    <location>
        <begin position="88"/>
        <end position="155"/>
    </location>
</feature>
<evidence type="ECO:0000259" key="6">
    <source>
        <dbReference type="PROSITE" id="PS50056"/>
    </source>
</evidence>
<dbReference type="SUPFAM" id="SSF52799">
    <property type="entry name" value="(Phosphotyrosine protein) phosphatases II"/>
    <property type="match status" value="1"/>
</dbReference>